<feature type="compositionally biased region" description="Polar residues" evidence="6">
    <location>
        <begin position="149"/>
        <end position="165"/>
    </location>
</feature>
<keyword evidence="1" id="KW-0479">Metal-binding</keyword>
<feature type="domain" description="C2H2-type" evidence="7">
    <location>
        <begin position="490"/>
        <end position="519"/>
    </location>
</feature>
<dbReference type="SMART" id="SM00355">
    <property type="entry name" value="ZnF_C2H2"/>
    <property type="match status" value="2"/>
</dbReference>
<evidence type="ECO:0000256" key="1">
    <source>
        <dbReference type="ARBA" id="ARBA00022723"/>
    </source>
</evidence>
<feature type="region of interest" description="Disordered" evidence="6">
    <location>
        <begin position="580"/>
        <end position="666"/>
    </location>
</feature>
<keyword evidence="4" id="KW-0862">Zinc</keyword>
<dbReference type="Gene3D" id="3.30.160.60">
    <property type="entry name" value="Classic Zinc Finger"/>
    <property type="match status" value="1"/>
</dbReference>
<dbReference type="SUPFAM" id="SSF57667">
    <property type="entry name" value="beta-beta-alpha zinc fingers"/>
    <property type="match status" value="1"/>
</dbReference>
<dbReference type="PANTHER" id="PTHR19818">
    <property type="entry name" value="ZINC FINGER PROTEIN ZIC AND GLI"/>
    <property type="match status" value="1"/>
</dbReference>
<evidence type="ECO:0000256" key="5">
    <source>
        <dbReference type="PROSITE-ProRule" id="PRU00042"/>
    </source>
</evidence>
<evidence type="ECO:0000256" key="3">
    <source>
        <dbReference type="ARBA" id="ARBA00022771"/>
    </source>
</evidence>
<feature type="compositionally biased region" description="Acidic residues" evidence="6">
    <location>
        <begin position="400"/>
        <end position="411"/>
    </location>
</feature>
<evidence type="ECO:0000256" key="4">
    <source>
        <dbReference type="ARBA" id="ARBA00022833"/>
    </source>
</evidence>
<dbReference type="InterPro" id="IPR013087">
    <property type="entry name" value="Znf_C2H2_type"/>
</dbReference>
<dbReference type="PROSITE" id="PS50157">
    <property type="entry name" value="ZINC_FINGER_C2H2_2"/>
    <property type="match status" value="2"/>
</dbReference>
<dbReference type="Proteomes" id="UP001521785">
    <property type="component" value="Unassembled WGS sequence"/>
</dbReference>
<feature type="region of interest" description="Disordered" evidence="6">
    <location>
        <begin position="149"/>
        <end position="193"/>
    </location>
</feature>
<feature type="region of interest" description="Disordered" evidence="6">
    <location>
        <begin position="109"/>
        <end position="132"/>
    </location>
</feature>
<dbReference type="PANTHER" id="PTHR19818:SF139">
    <property type="entry name" value="PAIR-RULE PROTEIN ODD-PAIRED"/>
    <property type="match status" value="1"/>
</dbReference>
<evidence type="ECO:0000313" key="9">
    <source>
        <dbReference type="Proteomes" id="UP001521785"/>
    </source>
</evidence>
<proteinExistence type="predicted"/>
<feature type="compositionally biased region" description="Acidic residues" evidence="6">
    <location>
        <begin position="368"/>
        <end position="383"/>
    </location>
</feature>
<dbReference type="InterPro" id="IPR036236">
    <property type="entry name" value="Znf_C2H2_sf"/>
</dbReference>
<feature type="region of interest" description="Disordered" evidence="6">
    <location>
        <begin position="1"/>
        <end position="26"/>
    </location>
</feature>
<comment type="caution">
    <text evidence="8">The sequence shown here is derived from an EMBL/GenBank/DDBJ whole genome shotgun (WGS) entry which is preliminary data.</text>
</comment>
<feature type="region of interest" description="Disordered" evidence="6">
    <location>
        <begin position="680"/>
        <end position="736"/>
    </location>
</feature>
<feature type="compositionally biased region" description="Low complexity" evidence="6">
    <location>
        <begin position="606"/>
        <end position="620"/>
    </location>
</feature>
<gene>
    <name evidence="8" type="ORF">SLS60_004608</name>
</gene>
<evidence type="ECO:0000259" key="7">
    <source>
        <dbReference type="PROSITE" id="PS50157"/>
    </source>
</evidence>
<dbReference type="EMBL" id="JAKJXO020000005">
    <property type="protein sequence ID" value="KAL1605065.1"/>
    <property type="molecule type" value="Genomic_DNA"/>
</dbReference>
<evidence type="ECO:0000256" key="6">
    <source>
        <dbReference type="SAM" id="MobiDB-lite"/>
    </source>
</evidence>
<evidence type="ECO:0000256" key="2">
    <source>
        <dbReference type="ARBA" id="ARBA00022737"/>
    </source>
</evidence>
<reference evidence="8 9" key="1">
    <citation type="submission" date="2024-02" db="EMBL/GenBank/DDBJ databases">
        <title>De novo assembly and annotation of 12 fungi associated with fruit tree decline syndrome in Ontario, Canada.</title>
        <authorList>
            <person name="Sulman M."/>
            <person name="Ellouze W."/>
            <person name="Ilyukhin E."/>
        </authorList>
    </citation>
    <scope>NUCLEOTIDE SEQUENCE [LARGE SCALE GENOMIC DNA]</scope>
    <source>
        <strain evidence="8 9">M42-189</strain>
    </source>
</reference>
<dbReference type="PROSITE" id="PS00028">
    <property type="entry name" value="ZINC_FINGER_C2H2_1"/>
    <property type="match status" value="1"/>
</dbReference>
<keyword evidence="9" id="KW-1185">Reference proteome</keyword>
<keyword evidence="2" id="KW-0677">Repeat</keyword>
<feature type="region of interest" description="Disordered" evidence="6">
    <location>
        <begin position="335"/>
        <end position="354"/>
    </location>
</feature>
<evidence type="ECO:0000313" key="8">
    <source>
        <dbReference type="EMBL" id="KAL1605065.1"/>
    </source>
</evidence>
<feature type="compositionally biased region" description="Basic residues" evidence="6">
    <location>
        <begin position="456"/>
        <end position="481"/>
    </location>
</feature>
<name>A0ABR3RKV3_9PLEO</name>
<feature type="compositionally biased region" description="Polar residues" evidence="6">
    <location>
        <begin position="335"/>
        <end position="346"/>
    </location>
</feature>
<keyword evidence="3 5" id="KW-0863">Zinc-finger</keyword>
<dbReference type="InterPro" id="IPR050329">
    <property type="entry name" value="GLI_C2H2-zinc-finger"/>
</dbReference>
<sequence length="736" mass="79307">MENYSTNREAGLQYAHNPTDSPSNGEIEEQIADVNRDYGFALPSTDNNIQVRYVDRRNDSSSRPYWLLIDNTVPKYDPLHGLQKKDQTTEAVANPNVSTPLTLAAVQDGATGPASHTSGIAADGTDSAAYDASNDEKAENLDIAADVTGGSSAVATDGSENTSISDTEKEKSSDSNGPVAATTESRGATLLTRLQPFRATSTNLILDTSEPDEDVFDTMATPPTPRPGTARANRLARAAARQATLARLNTGANVVVSAEAEQIAQQAQTFRNYNVNEAVALVRINQDLGLRVRNPNLTHAPVADDTVKEVEENQDSHGKSAQNLATADEALVIDTESSGPMSTTEGNPKDVAGWKTSSMQNFATGFDSDQDSELSDPPTDLESEGGQPRLNKNKSRSADSDLEQADFDTNLETDLAIAASEFEDSGYEAQNESGEDYESMEQIESQEDSEDEWKPLARKKSSRATALPRKKTKKASKTKKNSKTDHTKSYLCPWPACGQRFGRKDHLKRHWGSHSDTKSFRCPAPFCGHATKRKDNLKEHLKLRHNLGATAAKRGVDQAARAAVAETQALAAAVNAAIASAEGSKDSGASGKTLSGSGRSKKRRSGAATSSSKAKAAISSEDARKTGTVQQAAVDYEAQADDKDQSGTMYSNRGERLGSGDDGDIPGTALLRAAYEVWDSDRDFDRNNIQESSDDDDDHNDINEMKTVRKNLKRRRGEGNDNNVGNKTRNGKPVEV</sequence>
<feature type="domain" description="C2H2-type" evidence="7">
    <location>
        <begin position="520"/>
        <end position="545"/>
    </location>
</feature>
<organism evidence="8 9">
    <name type="scientific">Paraconiothyrium brasiliense</name>
    <dbReference type="NCBI Taxonomy" id="300254"/>
    <lineage>
        <taxon>Eukaryota</taxon>
        <taxon>Fungi</taxon>
        <taxon>Dikarya</taxon>
        <taxon>Ascomycota</taxon>
        <taxon>Pezizomycotina</taxon>
        <taxon>Dothideomycetes</taxon>
        <taxon>Pleosporomycetidae</taxon>
        <taxon>Pleosporales</taxon>
        <taxon>Massarineae</taxon>
        <taxon>Didymosphaeriaceae</taxon>
        <taxon>Paraconiothyrium</taxon>
    </lineage>
</organism>
<feature type="compositionally biased region" description="Acidic residues" evidence="6">
    <location>
        <begin position="433"/>
        <end position="451"/>
    </location>
</feature>
<accession>A0ABR3RKV3</accession>
<protein>
    <recommendedName>
        <fullName evidence="7">C2H2-type domain-containing protein</fullName>
    </recommendedName>
</protein>
<feature type="region of interest" description="Disordered" evidence="6">
    <location>
        <begin position="361"/>
        <end position="489"/>
    </location>
</feature>